<dbReference type="RefSeq" id="WP_115078184.1">
    <property type="nucleotide sequence ID" value="NZ_CP022313.1"/>
</dbReference>
<sequence>MITTPVGKFTGTTWEAQCQLAFKLKHGDDGYQHIPASPGDFGIEGYTKHTGYAFQCYCPERLYHQDELYEKQRTKINDDLKKLKDYAVDLQRILGETRIKNWCFVTPEISRNKLHSYTQTKQTEVRGWSLPHLDENFTILLHDHEFYIKEFNMLRITEGLPPCMGSSSESLPRVSTTLEPYDENLERKCRLRMPGRPAKKVEELVKLTTNSFLDHDTYFQSLYDRSPQTYVNVARIVNSFEQDVLEWRLTSEATPEELTTLVRDRLMEYLTTDRHLNIDKSMANDVVRRTVARWLAICELDFNE</sequence>
<proteinExistence type="predicted"/>
<gene>
    <name evidence="1" type="ORF">CFN16_15220</name>
</gene>
<reference evidence="1 2" key="1">
    <citation type="submission" date="2017-07" db="EMBL/GenBank/DDBJ databases">
        <title>Genome sequence of Pseudomonas NEP1.</title>
        <authorList>
            <person name="Nascimento F.X."/>
        </authorList>
    </citation>
    <scope>NUCLEOTIDE SEQUENCE [LARGE SCALE GENOMIC DNA]</scope>
    <source>
        <strain evidence="1 2">NEP1</strain>
    </source>
</reference>
<dbReference type="EMBL" id="CP022313">
    <property type="protein sequence ID" value="AXJ05422.1"/>
    <property type="molecule type" value="Genomic_DNA"/>
</dbReference>
<dbReference type="AlphaFoldDB" id="A0A345UY70"/>
<dbReference type="Proteomes" id="UP000254535">
    <property type="component" value="Chromosome"/>
</dbReference>
<evidence type="ECO:0000313" key="1">
    <source>
        <dbReference type="EMBL" id="AXJ05422.1"/>
    </source>
</evidence>
<name>A0A345UY70_PSEFL</name>
<organism evidence="1 2">
    <name type="scientific">Pseudomonas fluorescens</name>
    <dbReference type="NCBI Taxonomy" id="294"/>
    <lineage>
        <taxon>Bacteria</taxon>
        <taxon>Pseudomonadati</taxon>
        <taxon>Pseudomonadota</taxon>
        <taxon>Gammaproteobacteria</taxon>
        <taxon>Pseudomonadales</taxon>
        <taxon>Pseudomonadaceae</taxon>
        <taxon>Pseudomonas</taxon>
    </lineage>
</organism>
<protein>
    <submittedName>
        <fullName evidence="1">Uncharacterized protein</fullName>
    </submittedName>
</protein>
<accession>A0A345UY70</accession>
<evidence type="ECO:0000313" key="2">
    <source>
        <dbReference type="Proteomes" id="UP000254535"/>
    </source>
</evidence>